<dbReference type="Proteomes" id="UP000824219">
    <property type="component" value="Linkage Group LG07"/>
</dbReference>
<evidence type="ECO:0000313" key="2">
    <source>
        <dbReference type="EMBL" id="KAG7329779.1"/>
    </source>
</evidence>
<organism evidence="2 3">
    <name type="scientific">Hemibagrus wyckioides</name>
    <dbReference type="NCBI Taxonomy" id="337641"/>
    <lineage>
        <taxon>Eukaryota</taxon>
        <taxon>Metazoa</taxon>
        <taxon>Chordata</taxon>
        <taxon>Craniata</taxon>
        <taxon>Vertebrata</taxon>
        <taxon>Euteleostomi</taxon>
        <taxon>Actinopterygii</taxon>
        <taxon>Neopterygii</taxon>
        <taxon>Teleostei</taxon>
        <taxon>Ostariophysi</taxon>
        <taxon>Siluriformes</taxon>
        <taxon>Bagridae</taxon>
        <taxon>Hemibagrus</taxon>
    </lineage>
</organism>
<evidence type="ECO:0000313" key="3">
    <source>
        <dbReference type="Proteomes" id="UP000824219"/>
    </source>
</evidence>
<sequence length="205" mass="22068">MCKMCPQQLRLREQRAGVNGSPCPSRKGTYASLFAEEFLSLSAWQKGEQEEALLAEGAAEPVAPSGPVSEEAAGPSNKEVQPMQAEGGSSDLTLGESLPSLVQPDWASMEFSDGMENEGSDPEQDVGEGGRFSGSGCTREAEGVMEERRIQRSPLERGWQFDLLTAENIAGTREIEAEGAQGARVVDALREDCLEQDEGTREEKG</sequence>
<comment type="caution">
    <text evidence="2">The sequence shown here is derived from an EMBL/GenBank/DDBJ whole genome shotgun (WGS) entry which is preliminary data.</text>
</comment>
<proteinExistence type="predicted"/>
<feature type="region of interest" description="Disordered" evidence="1">
    <location>
        <begin position="51"/>
        <end position="151"/>
    </location>
</feature>
<name>A0A9D3SS38_9TELE</name>
<gene>
    <name evidence="2" type="ORF">KOW79_006001</name>
</gene>
<evidence type="ECO:0000256" key="1">
    <source>
        <dbReference type="SAM" id="MobiDB-lite"/>
    </source>
</evidence>
<dbReference type="EMBL" id="JAHKSW010000007">
    <property type="protein sequence ID" value="KAG7329779.1"/>
    <property type="molecule type" value="Genomic_DNA"/>
</dbReference>
<dbReference type="AlphaFoldDB" id="A0A9D3SS38"/>
<keyword evidence="3" id="KW-1185">Reference proteome</keyword>
<feature type="compositionally biased region" description="Low complexity" evidence="1">
    <location>
        <begin position="52"/>
        <end position="63"/>
    </location>
</feature>
<accession>A0A9D3SS38</accession>
<reference evidence="2 3" key="1">
    <citation type="submission" date="2021-06" db="EMBL/GenBank/DDBJ databases">
        <title>Chromosome-level genome assembly of the red-tail catfish (Hemibagrus wyckioides).</title>
        <authorList>
            <person name="Shao F."/>
        </authorList>
    </citation>
    <scope>NUCLEOTIDE SEQUENCE [LARGE SCALE GENOMIC DNA]</scope>
    <source>
        <strain evidence="2">EC202008001</strain>
        <tissue evidence="2">Blood</tissue>
    </source>
</reference>
<feature type="compositionally biased region" description="Basic and acidic residues" evidence="1">
    <location>
        <begin position="139"/>
        <end position="150"/>
    </location>
</feature>
<protein>
    <submittedName>
        <fullName evidence="2">Uncharacterized protein</fullName>
    </submittedName>
</protein>
<feature type="compositionally biased region" description="Acidic residues" evidence="1">
    <location>
        <begin position="113"/>
        <end position="126"/>
    </location>
</feature>